<gene>
    <name evidence="1" type="ORF">BDV29DRAFT_168245</name>
</gene>
<dbReference type="OrthoDB" id="4510611at2759"/>
<proteinExistence type="predicted"/>
<protein>
    <submittedName>
        <fullName evidence="1">Uncharacterized protein</fullName>
    </submittedName>
</protein>
<evidence type="ECO:0000313" key="1">
    <source>
        <dbReference type="EMBL" id="KAB8077494.1"/>
    </source>
</evidence>
<accession>A0A5N5XDA0</accession>
<sequence length="178" mass="20421">MKLFLCSPNISRRTQVRFRVLLKIDLKSGFDWDVQRAFKPNIELPRNYLAWLLFVILHPTSLAKSRSLTMPMESDNELKHSHNTLSQASVYTEPNIMNMSNPRGQWFPVNQMTLNELSKSCVNIDKRTRALQHLACWPNGKALDYGSRDCRFESCVGQSFLCFVDFGCQGDRADGSTI</sequence>
<keyword evidence="2" id="KW-1185">Reference proteome</keyword>
<dbReference type="EMBL" id="ML732168">
    <property type="protein sequence ID" value="KAB8077494.1"/>
    <property type="molecule type" value="Genomic_DNA"/>
</dbReference>
<name>A0A5N5XDA0_9EURO</name>
<evidence type="ECO:0000313" key="2">
    <source>
        <dbReference type="Proteomes" id="UP000326565"/>
    </source>
</evidence>
<organism evidence="1 2">
    <name type="scientific">Aspergillus leporis</name>
    <dbReference type="NCBI Taxonomy" id="41062"/>
    <lineage>
        <taxon>Eukaryota</taxon>
        <taxon>Fungi</taxon>
        <taxon>Dikarya</taxon>
        <taxon>Ascomycota</taxon>
        <taxon>Pezizomycotina</taxon>
        <taxon>Eurotiomycetes</taxon>
        <taxon>Eurotiomycetidae</taxon>
        <taxon>Eurotiales</taxon>
        <taxon>Aspergillaceae</taxon>
        <taxon>Aspergillus</taxon>
        <taxon>Aspergillus subgen. Circumdati</taxon>
    </lineage>
</organism>
<dbReference type="AlphaFoldDB" id="A0A5N5XDA0"/>
<dbReference type="Proteomes" id="UP000326565">
    <property type="component" value="Unassembled WGS sequence"/>
</dbReference>
<reference evidence="1 2" key="1">
    <citation type="submission" date="2019-04" db="EMBL/GenBank/DDBJ databases">
        <title>Friends and foes A comparative genomics study of 23 Aspergillus species from section Flavi.</title>
        <authorList>
            <consortium name="DOE Joint Genome Institute"/>
            <person name="Kjaerbolling I."/>
            <person name="Vesth T."/>
            <person name="Frisvad J.C."/>
            <person name="Nybo J.L."/>
            <person name="Theobald S."/>
            <person name="Kildgaard S."/>
            <person name="Isbrandt T."/>
            <person name="Kuo A."/>
            <person name="Sato A."/>
            <person name="Lyhne E.K."/>
            <person name="Kogle M.E."/>
            <person name="Wiebenga A."/>
            <person name="Kun R.S."/>
            <person name="Lubbers R.J."/>
            <person name="Makela M.R."/>
            <person name="Barry K."/>
            <person name="Chovatia M."/>
            <person name="Clum A."/>
            <person name="Daum C."/>
            <person name="Haridas S."/>
            <person name="He G."/>
            <person name="LaButti K."/>
            <person name="Lipzen A."/>
            <person name="Mondo S."/>
            <person name="Riley R."/>
            <person name="Salamov A."/>
            <person name="Simmons B.A."/>
            <person name="Magnuson J.K."/>
            <person name="Henrissat B."/>
            <person name="Mortensen U.H."/>
            <person name="Larsen T.O."/>
            <person name="Devries R.P."/>
            <person name="Grigoriev I.V."/>
            <person name="Machida M."/>
            <person name="Baker S.E."/>
            <person name="Andersen M.R."/>
        </authorList>
    </citation>
    <scope>NUCLEOTIDE SEQUENCE [LARGE SCALE GENOMIC DNA]</scope>
    <source>
        <strain evidence="1 2">CBS 151.66</strain>
    </source>
</reference>